<dbReference type="InterPro" id="IPR002130">
    <property type="entry name" value="Cyclophilin-type_PPIase_dom"/>
</dbReference>
<dbReference type="Pfam" id="PF00160">
    <property type="entry name" value="Pro_isomerase"/>
    <property type="match status" value="1"/>
</dbReference>
<feature type="region of interest" description="Disordered" evidence="2">
    <location>
        <begin position="28"/>
        <end position="57"/>
    </location>
</feature>
<keyword evidence="5" id="KW-1185">Reference proteome</keyword>
<feature type="domain" description="PPIase cyclophilin-type" evidence="3">
    <location>
        <begin position="109"/>
        <end position="273"/>
    </location>
</feature>
<proteinExistence type="predicted"/>
<reference evidence="4 5" key="1">
    <citation type="submission" date="2016-10" db="EMBL/GenBank/DDBJ databases">
        <authorList>
            <person name="de Groot N.N."/>
        </authorList>
    </citation>
    <scope>NUCLEOTIDE SEQUENCE [LARGE SCALE GENOMIC DNA]</scope>
    <source>
        <strain evidence="4 5">DSM 44892</strain>
    </source>
</reference>
<dbReference type="PANTHER" id="PTHR45625">
    <property type="entry name" value="PEPTIDYL-PROLYL CIS-TRANS ISOMERASE-RELATED"/>
    <property type="match status" value="1"/>
</dbReference>
<protein>
    <submittedName>
        <fullName evidence="4">Peptidylprolyl isomerase/peptidyl-prolyl cis-trans isomerase B (Cyclophilin B)</fullName>
    </submittedName>
</protein>
<dbReference type="SUPFAM" id="SSF50891">
    <property type="entry name" value="Cyclophilin-like"/>
    <property type="match status" value="1"/>
</dbReference>
<gene>
    <name evidence="4" type="ORF">SAMN05444695_107168</name>
</gene>
<evidence type="ECO:0000256" key="1">
    <source>
        <dbReference type="ARBA" id="ARBA00002388"/>
    </source>
</evidence>
<accession>A0A1G8KLE1</accession>
<keyword evidence="4" id="KW-0413">Isomerase</keyword>
<dbReference type="InterPro" id="IPR044666">
    <property type="entry name" value="Cyclophilin_A-like"/>
</dbReference>
<evidence type="ECO:0000313" key="5">
    <source>
        <dbReference type="Proteomes" id="UP000183263"/>
    </source>
</evidence>
<evidence type="ECO:0000259" key="3">
    <source>
        <dbReference type="PROSITE" id="PS50072"/>
    </source>
</evidence>
<organism evidence="4 5">
    <name type="scientific">Rhodococcus triatomae</name>
    <dbReference type="NCBI Taxonomy" id="300028"/>
    <lineage>
        <taxon>Bacteria</taxon>
        <taxon>Bacillati</taxon>
        <taxon>Actinomycetota</taxon>
        <taxon>Actinomycetes</taxon>
        <taxon>Mycobacteriales</taxon>
        <taxon>Nocardiaceae</taxon>
        <taxon>Rhodococcus</taxon>
    </lineage>
</organism>
<dbReference type="Gene3D" id="2.40.100.10">
    <property type="entry name" value="Cyclophilin-like"/>
    <property type="match status" value="1"/>
</dbReference>
<comment type="function">
    <text evidence="1">PPIases accelerate the folding of proteins. It catalyzes the cis-trans isomerization of proline imidic peptide bonds in oligopeptides.</text>
</comment>
<sequence>MTGERITMTRTSLIVGVAALALALAGCSGDSDSSDPDSGTDTAAATPTATVDAPPPVDMSSYAALPAVPSAASATVDCTYTPSGAPSRNVSAPEASGVPAEGRAAVDLETTAGPIGLDLDRAAAPCTTHSFVSLAEQGYFDGTDCHRLVYSPGMQILQCGDPTGTGTGGPGYGFDNEYPTTAFDANAAELAQPAVYPRGTIAMANTGSPGSNGSQFFLVFADTVLPPQYTAFGTISEEGLTTIESIAVYGDDGSMAAGGGAPAMPISIETATVAS</sequence>
<dbReference type="InterPro" id="IPR029000">
    <property type="entry name" value="Cyclophilin-like_dom_sf"/>
</dbReference>
<dbReference type="Proteomes" id="UP000183263">
    <property type="component" value="Unassembled WGS sequence"/>
</dbReference>
<dbReference type="PROSITE" id="PS50072">
    <property type="entry name" value="CSA_PPIASE_2"/>
    <property type="match status" value="1"/>
</dbReference>
<evidence type="ECO:0000313" key="4">
    <source>
        <dbReference type="EMBL" id="SDI43710.1"/>
    </source>
</evidence>
<dbReference type="EMBL" id="FNDN01000007">
    <property type="protein sequence ID" value="SDI43710.1"/>
    <property type="molecule type" value="Genomic_DNA"/>
</dbReference>
<name>A0A1G8KLE1_9NOCA</name>
<dbReference type="AlphaFoldDB" id="A0A1G8KLE1"/>
<dbReference type="PROSITE" id="PS51257">
    <property type="entry name" value="PROKAR_LIPOPROTEIN"/>
    <property type="match status" value="1"/>
</dbReference>
<evidence type="ECO:0000256" key="2">
    <source>
        <dbReference type="SAM" id="MobiDB-lite"/>
    </source>
</evidence>
<dbReference type="PANTHER" id="PTHR45625:SF3">
    <property type="entry name" value="PEPTIDYL-PROLYL CIS-TRANS ISOMERASE B-RELATED"/>
    <property type="match status" value="1"/>
</dbReference>
<dbReference type="GO" id="GO:0003755">
    <property type="term" value="F:peptidyl-prolyl cis-trans isomerase activity"/>
    <property type="evidence" value="ECO:0007669"/>
    <property type="project" value="InterPro"/>
</dbReference>